<dbReference type="OrthoDB" id="7211066at2"/>
<comment type="caution">
    <text evidence="2">The sequence shown here is derived from an EMBL/GenBank/DDBJ whole genome shotgun (WGS) entry which is preliminary data.</text>
</comment>
<evidence type="ECO:0000313" key="3">
    <source>
        <dbReference type="Proteomes" id="UP000249725"/>
    </source>
</evidence>
<feature type="region of interest" description="Disordered" evidence="1">
    <location>
        <begin position="158"/>
        <end position="189"/>
    </location>
</feature>
<gene>
    <name evidence="2" type="ORF">DJ018_14050</name>
</gene>
<proteinExistence type="predicted"/>
<evidence type="ECO:0000256" key="1">
    <source>
        <dbReference type="SAM" id="MobiDB-lite"/>
    </source>
</evidence>
<sequence length="189" mass="20135">MPLACLALASCTTPRADGSPRIQTTNEANRENLTGAVRAPLRDINVLRTKIPPVLLAAIADPYARPEKASCQALIELIRPLNDALGADLDTPSQDEDDLLDKGRGTALSAVAGVTTEAIPFRGWVRKLSGAERHDNLVQAAIMAGGVRRAYLKGLGESRGCSPPATPSHELAGSTPPTQGWKPRYPIRR</sequence>
<keyword evidence="3" id="KW-1185">Reference proteome</keyword>
<name>A0A328ACQ1_9CAUL</name>
<organism evidence="2 3">
    <name type="scientific">Phenylobacterium deserti</name>
    <dbReference type="NCBI Taxonomy" id="1914756"/>
    <lineage>
        <taxon>Bacteria</taxon>
        <taxon>Pseudomonadati</taxon>
        <taxon>Pseudomonadota</taxon>
        <taxon>Alphaproteobacteria</taxon>
        <taxon>Caulobacterales</taxon>
        <taxon>Caulobacteraceae</taxon>
        <taxon>Phenylobacterium</taxon>
    </lineage>
</organism>
<reference evidence="3" key="1">
    <citation type="submission" date="2018-05" db="EMBL/GenBank/DDBJ databases">
        <authorList>
            <person name="Li X."/>
        </authorList>
    </citation>
    <scope>NUCLEOTIDE SEQUENCE [LARGE SCALE GENOMIC DNA]</scope>
    <source>
        <strain evidence="3">YIM 73061</strain>
    </source>
</reference>
<dbReference type="Proteomes" id="UP000249725">
    <property type="component" value="Unassembled WGS sequence"/>
</dbReference>
<dbReference type="EMBL" id="QFYR01000003">
    <property type="protein sequence ID" value="RAK52429.1"/>
    <property type="molecule type" value="Genomic_DNA"/>
</dbReference>
<evidence type="ECO:0000313" key="2">
    <source>
        <dbReference type="EMBL" id="RAK52429.1"/>
    </source>
</evidence>
<protein>
    <submittedName>
        <fullName evidence="2">Uncharacterized protein</fullName>
    </submittedName>
</protein>
<accession>A0A328ACQ1</accession>
<dbReference type="AlphaFoldDB" id="A0A328ACQ1"/>